<reference evidence="3" key="1">
    <citation type="journal article" date="2012" name="Science">
        <title>The Paleozoic origin of enzymatic lignin decomposition reconstructed from 31 fungal genomes.</title>
        <authorList>
            <person name="Floudas D."/>
            <person name="Binder M."/>
            <person name="Riley R."/>
            <person name="Barry K."/>
            <person name="Blanchette R.A."/>
            <person name="Henrissat B."/>
            <person name="Martinez A.T."/>
            <person name="Otillar R."/>
            <person name="Spatafora J.W."/>
            <person name="Yadav J.S."/>
            <person name="Aerts A."/>
            <person name="Benoit I."/>
            <person name="Boyd A."/>
            <person name="Carlson A."/>
            <person name="Copeland A."/>
            <person name="Coutinho P.M."/>
            <person name="de Vries R.P."/>
            <person name="Ferreira P."/>
            <person name="Findley K."/>
            <person name="Foster B."/>
            <person name="Gaskell J."/>
            <person name="Glotzer D."/>
            <person name="Gorecki P."/>
            <person name="Heitman J."/>
            <person name="Hesse C."/>
            <person name="Hori C."/>
            <person name="Igarashi K."/>
            <person name="Jurgens J.A."/>
            <person name="Kallen N."/>
            <person name="Kersten P."/>
            <person name="Kohler A."/>
            <person name="Kuees U."/>
            <person name="Kumar T.K.A."/>
            <person name="Kuo A."/>
            <person name="LaButti K."/>
            <person name="Larrondo L.F."/>
            <person name="Lindquist E."/>
            <person name="Ling A."/>
            <person name="Lombard V."/>
            <person name="Lucas S."/>
            <person name="Lundell T."/>
            <person name="Martin R."/>
            <person name="McLaughlin D.J."/>
            <person name="Morgenstern I."/>
            <person name="Morin E."/>
            <person name="Murat C."/>
            <person name="Nagy L.G."/>
            <person name="Nolan M."/>
            <person name="Ohm R.A."/>
            <person name="Patyshakuliyeva A."/>
            <person name="Rokas A."/>
            <person name="Ruiz-Duenas F.J."/>
            <person name="Sabat G."/>
            <person name="Salamov A."/>
            <person name="Samejima M."/>
            <person name="Schmutz J."/>
            <person name="Slot J.C."/>
            <person name="St John F."/>
            <person name="Stenlid J."/>
            <person name="Sun H."/>
            <person name="Sun S."/>
            <person name="Syed K."/>
            <person name="Tsang A."/>
            <person name="Wiebenga A."/>
            <person name="Young D."/>
            <person name="Pisabarro A."/>
            <person name="Eastwood D.C."/>
            <person name="Martin F."/>
            <person name="Cullen D."/>
            <person name="Grigoriev I.V."/>
            <person name="Hibbett D.S."/>
        </authorList>
    </citation>
    <scope>NUCLEOTIDE SEQUENCE [LARGE SCALE GENOMIC DNA]</scope>
    <source>
        <strain evidence="3">TFB10046</strain>
    </source>
</reference>
<feature type="region of interest" description="Disordered" evidence="1">
    <location>
        <begin position="757"/>
        <end position="845"/>
    </location>
</feature>
<feature type="compositionally biased region" description="Basic and acidic residues" evidence="1">
    <location>
        <begin position="868"/>
        <end position="883"/>
    </location>
</feature>
<proteinExistence type="predicted"/>
<evidence type="ECO:0000256" key="1">
    <source>
        <dbReference type="SAM" id="MobiDB-lite"/>
    </source>
</evidence>
<keyword evidence="3" id="KW-1185">Reference proteome</keyword>
<gene>
    <name evidence="2" type="ORF">AURDEDRAFT_177304</name>
</gene>
<evidence type="ECO:0000313" key="3">
    <source>
        <dbReference type="Proteomes" id="UP000006514"/>
    </source>
</evidence>
<dbReference type="Proteomes" id="UP000006514">
    <property type="component" value="Unassembled WGS sequence"/>
</dbReference>
<evidence type="ECO:0000313" key="2">
    <source>
        <dbReference type="EMBL" id="EJD33612.1"/>
    </source>
</evidence>
<organism evidence="2 3">
    <name type="scientific">Auricularia subglabra (strain TFB-10046 / SS5)</name>
    <name type="common">White-rot fungus</name>
    <name type="synonym">Auricularia delicata (strain TFB10046)</name>
    <dbReference type="NCBI Taxonomy" id="717982"/>
    <lineage>
        <taxon>Eukaryota</taxon>
        <taxon>Fungi</taxon>
        <taxon>Dikarya</taxon>
        <taxon>Basidiomycota</taxon>
        <taxon>Agaricomycotina</taxon>
        <taxon>Agaricomycetes</taxon>
        <taxon>Auriculariales</taxon>
        <taxon>Auriculariaceae</taxon>
        <taxon>Auricularia</taxon>
    </lineage>
</organism>
<feature type="region of interest" description="Disordered" evidence="1">
    <location>
        <begin position="519"/>
        <end position="576"/>
    </location>
</feature>
<dbReference type="AlphaFoldDB" id="J0WP26"/>
<accession>J0WP26</accession>
<sequence length="1196" mass="136183">MRPPKPHTAALNGVLGGEWIAGISYSHVGQLIIHAKEPFTAQHLALRGDAFGLGDLGDTLVARRRRDQAKIGKVSQNELNAALQKPQAYGYGQSRWKPGCSLNFEIRRDIIRTRLLAGFPELGNDFGNRQEPLEGDDERTTLAAFLSVEKERESSQNRTYQDAALYNVHLSQRERLLASEELVRCELYPVSLVSRQDLLRPQVGEALRPNLHLCRFFRVYDTEDVIVICNVPYVPNLPPLPISKRLRADGRFGYHEETWYPQMHHAGRWHMAFCPGLGTVHSDLRSDLAWYRVDLAAHFVVDRVGQYRASPELRAAIAKLCDSEKDTYDRLVTTQLGAPHQAIHIVTFSANYLCTHMMSESEVLEVFAQFQRGVLELRAWNVYEHALSRTRQLARRLARRERWDRAAPQNRINTEHRGVFVTDFTTANIYGHLEAPVWVLRGRSHELIDILKRQGLRELQPSHVHDLPKPVVTLMPVAPESRAATSAYGRSLYDDRCGYGGATNEYPNDVHESQVMDIDEQASGPSSPFADATAPLASPAPARATSQSKTECRKRRAQESVEGKQLKRPKPGMENKSDHWFEKQNPETQVTSNWFPVTTRWRDMRASVDGSTARMDRLYADKHAPVRFVKSKMLFRTPRPHLFNNKKDDQRIFSTWIIIRPFVLKMLVLLSMLAMPGLQREQWRSLVKLTLGDTVARSLYAILGLDGFFEPAVEMSMDQVEDHTVRGSDLIEQGRVDERAVSITPEPHVATEFMDVKSSQTQPAPSAIAPSLAQTSARRRREECMIRDAGGYPQFVRARRPASPTTPEEQEDEVESEVESGDARINPPTDEDVSGSNASDKDGPSVAYRMGEIVTVLAKQCVQGEAPSRGEAERHEAEPGDWHDPRTHLRYFYEAQSFLMQEFEKSHPNFEKITGALECWFDYDNRRMLYFANYPRVGKEEDIVPVGEQQVMRHKYTFKNLRGRELPDEFISRRIWPYRATPAAQLAVEPAPITDATPDDPLTASAASATLGLPWVDNNHGLEFTRLVVRMSASTKSFDEHPLKPWADPNWLTDDLRAYIVWELLEMDFRNGLYTLDFILRAAHPDLDLAKIAPAQRTAQLHACWGGGDMKPNEANPSPYSLPEDTPELLRALTAMFDFMVAWPRAEEHLRRRSTPWDLSQVDMLAKMVFDFYAQTYFDYIRCPAPLPILRPRLPW</sequence>
<dbReference type="EMBL" id="JH688152">
    <property type="protein sequence ID" value="EJD33612.1"/>
    <property type="molecule type" value="Genomic_DNA"/>
</dbReference>
<dbReference type="KEGG" id="adl:AURDEDRAFT_177304"/>
<dbReference type="InParanoid" id="J0WP26"/>
<name>J0WP26_AURST</name>
<dbReference type="eggNOG" id="ENOG502QU1V">
    <property type="taxonomic scope" value="Eukaryota"/>
</dbReference>
<feature type="region of interest" description="Disordered" evidence="1">
    <location>
        <begin position="864"/>
        <end position="883"/>
    </location>
</feature>
<feature type="compositionally biased region" description="Basic and acidic residues" evidence="1">
    <location>
        <begin position="557"/>
        <end position="576"/>
    </location>
</feature>
<feature type="compositionally biased region" description="Acidic residues" evidence="1">
    <location>
        <begin position="808"/>
        <end position="820"/>
    </location>
</feature>
<protein>
    <submittedName>
        <fullName evidence="2">Uncharacterized protein</fullName>
    </submittedName>
</protein>